<protein>
    <recommendedName>
        <fullName evidence="2">Zinc-type alcohol dehydrogenase-like protein</fullName>
    </recommendedName>
</protein>
<accession>A0A172ZAT9</accession>
<dbReference type="EMBL" id="CP013023">
    <property type="protein sequence ID" value="ANF94751.1"/>
    <property type="molecule type" value="Genomic_DNA"/>
</dbReference>
<evidence type="ECO:0000256" key="2">
    <source>
        <dbReference type="RuleBase" id="RU364000"/>
    </source>
</evidence>
<dbReference type="PANTHER" id="PTHR44154">
    <property type="entry name" value="QUINONE OXIDOREDUCTASE"/>
    <property type="match status" value="1"/>
</dbReference>
<keyword evidence="2" id="KW-0560">Oxidoreductase</keyword>
<dbReference type="InterPro" id="IPR036291">
    <property type="entry name" value="NAD(P)-bd_dom_sf"/>
</dbReference>
<keyword evidence="1" id="KW-0521">NADP</keyword>
<dbReference type="InterPro" id="IPR011032">
    <property type="entry name" value="GroES-like_sf"/>
</dbReference>
<dbReference type="GO" id="GO:0008270">
    <property type="term" value="F:zinc ion binding"/>
    <property type="evidence" value="ECO:0007669"/>
    <property type="project" value="InterPro"/>
</dbReference>
<evidence type="ECO:0000256" key="1">
    <source>
        <dbReference type="ARBA" id="ARBA00022857"/>
    </source>
</evidence>
<name>A0A172ZAT9_9BACL</name>
<feature type="domain" description="Enoyl reductase (ER)" evidence="3">
    <location>
        <begin position="19"/>
        <end position="338"/>
    </location>
</feature>
<sequence>MAQMKAVGLTRYLPIKQQDSLQDLQIPRPQAKGHDLLVQVQAISVNPVDTKLRAPKDKVEPEPVILGWDVAGIVEEIGEQVQGFQPGDKVYYAGSVTRPGGNSEYHLVDERIVAHQPQSLDYGAAAALPLTSLTAWEGIHDRLGIPEDPAANQGRSILIINAAGGVGSIATQIARHAGLTVIGTASRSETTRWALDHGAHHVINHRESFRPQLEQLGMPEVDYIFCLNHTDQHWETMADVIAPQGRICSIVETEQPLDLNLLKDKSASFAWEFMFTRAKYGTADMQRQQQILQKVAKLVDQGIFRTTESERLQPIHAAHLRQAHQQLESGSTIGKVVLAGWQ</sequence>
<dbReference type="KEGG" id="pbv:AR543_01020"/>
<dbReference type="RefSeq" id="WP_060531032.1">
    <property type="nucleotide sequence ID" value="NZ_CP013023.1"/>
</dbReference>
<dbReference type="PANTHER" id="PTHR44154:SF1">
    <property type="entry name" value="QUINONE OXIDOREDUCTASE"/>
    <property type="match status" value="1"/>
</dbReference>
<keyword evidence="2" id="KW-0862">Zinc</keyword>
<dbReference type="Gene3D" id="3.40.50.720">
    <property type="entry name" value="NAD(P)-binding Rossmann-like Domain"/>
    <property type="match status" value="1"/>
</dbReference>
<dbReference type="InterPro" id="IPR013154">
    <property type="entry name" value="ADH-like_N"/>
</dbReference>
<evidence type="ECO:0000313" key="5">
    <source>
        <dbReference type="Proteomes" id="UP000078148"/>
    </source>
</evidence>
<reference evidence="4 5" key="2">
    <citation type="journal article" date="2016" name="Int. J. Syst. Evol. Microbiol.">
        <title>Paenibacillus bovis sp. nov., isolated from raw yak (Bos grunniens) milk.</title>
        <authorList>
            <person name="Gao C."/>
            <person name="Han J."/>
            <person name="Liu Z."/>
            <person name="Xu X."/>
            <person name="Hang F."/>
            <person name="Wu Z."/>
        </authorList>
    </citation>
    <scope>NUCLEOTIDE SEQUENCE [LARGE SCALE GENOMIC DNA]</scope>
    <source>
        <strain evidence="4 5">BD3526</strain>
    </source>
</reference>
<dbReference type="SUPFAM" id="SSF50129">
    <property type="entry name" value="GroES-like"/>
    <property type="match status" value="1"/>
</dbReference>
<dbReference type="InterPro" id="IPR051603">
    <property type="entry name" value="Zinc-ADH_QOR/CCCR"/>
</dbReference>
<dbReference type="AlphaFoldDB" id="A0A172ZAT9"/>
<dbReference type="Gene3D" id="3.90.180.10">
    <property type="entry name" value="Medium-chain alcohol dehydrogenases, catalytic domain"/>
    <property type="match status" value="1"/>
</dbReference>
<dbReference type="InterPro" id="IPR014182">
    <property type="entry name" value="ADH_Zn_typ-1"/>
</dbReference>
<dbReference type="Proteomes" id="UP000078148">
    <property type="component" value="Chromosome"/>
</dbReference>
<keyword evidence="5" id="KW-1185">Reference proteome</keyword>
<gene>
    <name evidence="4" type="ORF">AR543_01020</name>
</gene>
<reference evidence="5" key="1">
    <citation type="submission" date="2015-10" db="EMBL/GenBank/DDBJ databases">
        <title>Genome of Paenibacillus bovis sp. nov.</title>
        <authorList>
            <person name="Wu Z."/>
            <person name="Gao C."/>
            <person name="Liu Z."/>
            <person name="Zheng H."/>
        </authorList>
    </citation>
    <scope>NUCLEOTIDE SEQUENCE [LARGE SCALE GENOMIC DNA]</scope>
    <source>
        <strain evidence="5">BD3526</strain>
    </source>
</reference>
<dbReference type="InterPro" id="IPR020843">
    <property type="entry name" value="ER"/>
</dbReference>
<dbReference type="SMART" id="SM00829">
    <property type="entry name" value="PKS_ER"/>
    <property type="match status" value="1"/>
</dbReference>
<dbReference type="GO" id="GO:0016491">
    <property type="term" value="F:oxidoreductase activity"/>
    <property type="evidence" value="ECO:0007669"/>
    <property type="project" value="UniProtKB-KW"/>
</dbReference>
<keyword evidence="2" id="KW-0479">Metal-binding</keyword>
<dbReference type="STRING" id="1616788.AR543_01020"/>
<dbReference type="CDD" id="cd08252">
    <property type="entry name" value="AL_MDR"/>
    <property type="match status" value="1"/>
</dbReference>
<dbReference type="NCBIfam" id="TIGR02817">
    <property type="entry name" value="adh_fam_1"/>
    <property type="match status" value="1"/>
</dbReference>
<dbReference type="OrthoDB" id="9792162at2"/>
<organism evidence="4 5">
    <name type="scientific">Paenibacillus bovis</name>
    <dbReference type="NCBI Taxonomy" id="1616788"/>
    <lineage>
        <taxon>Bacteria</taxon>
        <taxon>Bacillati</taxon>
        <taxon>Bacillota</taxon>
        <taxon>Bacilli</taxon>
        <taxon>Bacillales</taxon>
        <taxon>Paenibacillaceae</taxon>
        <taxon>Paenibacillus</taxon>
    </lineage>
</organism>
<dbReference type="Pfam" id="PF13602">
    <property type="entry name" value="ADH_zinc_N_2"/>
    <property type="match status" value="1"/>
</dbReference>
<comment type="similarity">
    <text evidence="2">Belongs to the zinc-containing alcohol dehydrogenase family. Quinone oxidoreductase subfamily.</text>
</comment>
<proteinExistence type="inferred from homology"/>
<dbReference type="Pfam" id="PF08240">
    <property type="entry name" value="ADH_N"/>
    <property type="match status" value="1"/>
</dbReference>
<evidence type="ECO:0000313" key="4">
    <source>
        <dbReference type="EMBL" id="ANF94751.1"/>
    </source>
</evidence>
<evidence type="ECO:0000259" key="3">
    <source>
        <dbReference type="SMART" id="SM00829"/>
    </source>
</evidence>
<dbReference type="SUPFAM" id="SSF51735">
    <property type="entry name" value="NAD(P)-binding Rossmann-fold domains"/>
    <property type="match status" value="1"/>
</dbReference>